<dbReference type="PANTHER" id="PTHR43394">
    <property type="entry name" value="ATP-DEPENDENT PERMEASE MDL1, MITOCHONDRIAL"/>
    <property type="match status" value="1"/>
</dbReference>
<sequence length="1338" mass="144990">MAEHTSSAKNVQDAFELETRQILPTSSVVDISVSHSSIDLTDKESDDKAVVEFDKNGKPIPKPEPKISYLRLYRFASLFDLLCVCIGTLCAFANGVGQPLVALLMGNVINSIAELNSTGDTAADAASNAKLISELRIIVIKFTVVGAIMFFMAYGQMCLFTLSAENQTKRIREKYLHAVLRQDITWHDIGRKSESLNSRLSADTQLIFDGLADKVGVCLSSLATFVAGFVIALTHGWKMALVLMTTVPLMATAGVLMAKYAGDSSADGQDSYAAAGGLAEQAIGSIRTVAAFGGQKRELQKFDAILEEAYKSGVKKAIATGLGTGSFIMIMFMGYSLAFYYGSGQVKDGKMLPGDVLTVLFSTMIGAMSIGNAGPNIASFGKAQAAAYTIFTTIDRVPAIDSADPSGLKPENLQGHIVVRNVNFAYPSRPNVPILKEMNIEVKPGQTVALVGHSGSGKSTIIGLVERFYDPSSGAITIDGIEIKDFNIRHLRDNIGLVSQEPVLFNASIKQNILYGVRKDQKQPTDADIENACRLANAHDYISKLPQGYNTMVGEKGALLSGGQKQRIAIARALIKNPSILLLDEATSALDTESERIVQAALDNAATGRSTIVIAHRLSTIMNADLIYVMDKGVVLESGTHAFLMALGGTYTEFVAKQQLKTGGTDIEAPEYEADPDVIISSPTSRVVIDEKANSEARQTSRLKGNLLRRVSSHHSDKSVAVKGPTVVDIAEDKEMTMAREKKEAARKLKLQKAPISRTIRLLKPDYHICLLGVLFAIAQGCLFPGFSQIFSGAVSSLSMVKELGDDFIPKANHYSLLFLLLAFGGFAAFAGGMFFFLLGGERLTRRMRYLSYKTILSQEMAFFDLPENSTGALASRLATDSQEMFDMVSQVVLTTVAALATITLGLSFAFRASWQMALIILAAVPVIGLGEYLEVAALTGFGGKTRKAYEKSGQVAGEAIANIRTVVSLAKEDVFEARYFEVTREPHKYAVNKALFASFGYAMSVSVAFWSNSLGFYGGYRLVEAGIITWSKMFDCMFAVVFLAISLGHITSELPKYAKGKQAAINIYELLDKETTIDAERDGTSLKTIDGSLSLDKVEFHYPTRKNIQVFTGVDIKVKPSQTVALVGPSGCGKSTVIALLERWYDVDGGQLAVDKYNIRDLQLHNIREHMALVGQEPVLFDMSIKDNILYGLPDSHLGSGTMEQVEEAAKLSNIHSFIMSLPDGYNTPVGDKGSQLSGGQKQRIAIARALIRNPKVLLLDEATSALDSESEKLVQEALDRARYGRTTIVIAHRLSTVQDADLILVVKDGHVVESGRHYELIGLGGVYADLCQQQNL</sequence>
<comment type="similarity">
    <text evidence="2">Belongs to the ABC transporter superfamily. ABCB family. Multidrug resistance exporter (TC 3.A.1.201) subfamily.</text>
</comment>
<feature type="transmembrane region" description="Helical" evidence="8">
    <location>
        <begin position="356"/>
        <end position="374"/>
    </location>
</feature>
<feature type="transmembrane region" description="Helical" evidence="8">
    <location>
        <begin position="769"/>
        <end position="795"/>
    </location>
</feature>
<dbReference type="Pfam" id="PF00664">
    <property type="entry name" value="ABC_membrane"/>
    <property type="match status" value="2"/>
</dbReference>
<evidence type="ECO:0000256" key="1">
    <source>
        <dbReference type="ARBA" id="ARBA00004141"/>
    </source>
</evidence>
<evidence type="ECO:0000256" key="4">
    <source>
        <dbReference type="ARBA" id="ARBA00022741"/>
    </source>
</evidence>
<dbReference type="InterPro" id="IPR017871">
    <property type="entry name" value="ABC_transporter-like_CS"/>
</dbReference>
<evidence type="ECO:0000256" key="7">
    <source>
        <dbReference type="ARBA" id="ARBA00023136"/>
    </source>
</evidence>
<feature type="domain" description="ABC transporter" evidence="9">
    <location>
        <begin position="1094"/>
        <end position="1335"/>
    </location>
</feature>
<dbReference type="SMART" id="SM00382">
    <property type="entry name" value="AAA"/>
    <property type="match status" value="2"/>
</dbReference>
<reference evidence="11 12" key="1">
    <citation type="journal article" date="2020" name="Fungal Divers.">
        <title>Resolving the Mortierellaceae phylogeny through synthesis of multi-gene phylogenetics and phylogenomics.</title>
        <authorList>
            <person name="Vandepol N."/>
            <person name="Liber J."/>
            <person name="Desiro A."/>
            <person name="Na H."/>
            <person name="Kennedy M."/>
            <person name="Barry K."/>
            <person name="Grigoriev I.V."/>
            <person name="Miller A.N."/>
            <person name="O'Donnell K."/>
            <person name="Stajich J.E."/>
            <person name="Bonito G."/>
        </authorList>
    </citation>
    <scope>NUCLEOTIDE SEQUENCE [LARGE SCALE GENOMIC DNA]</scope>
    <source>
        <strain evidence="11 12">AD045</strain>
    </source>
</reference>
<dbReference type="EMBL" id="JAAAIM010000186">
    <property type="protein sequence ID" value="KAG0292687.1"/>
    <property type="molecule type" value="Genomic_DNA"/>
</dbReference>
<evidence type="ECO:0000313" key="12">
    <source>
        <dbReference type="Proteomes" id="UP001194696"/>
    </source>
</evidence>
<evidence type="ECO:0000256" key="8">
    <source>
        <dbReference type="SAM" id="Phobius"/>
    </source>
</evidence>
<evidence type="ECO:0000259" key="9">
    <source>
        <dbReference type="PROSITE" id="PS50893"/>
    </source>
</evidence>
<dbReference type="SUPFAM" id="SSF52540">
    <property type="entry name" value="P-loop containing nucleoside triphosphate hydrolases"/>
    <property type="match status" value="2"/>
</dbReference>
<gene>
    <name evidence="11" type="primary">ABCB1_2</name>
    <name evidence="11" type="ORF">BGZ96_003805</name>
</gene>
<evidence type="ECO:0000256" key="5">
    <source>
        <dbReference type="ARBA" id="ARBA00022840"/>
    </source>
</evidence>
<keyword evidence="3 8" id="KW-0812">Transmembrane</keyword>
<dbReference type="PANTHER" id="PTHR43394:SF27">
    <property type="entry name" value="ATP-DEPENDENT TRANSLOCASE ABCB1-LIKE"/>
    <property type="match status" value="1"/>
</dbReference>
<feature type="domain" description="ABC transporter" evidence="9">
    <location>
        <begin position="417"/>
        <end position="657"/>
    </location>
</feature>
<keyword evidence="6 8" id="KW-1133">Transmembrane helix</keyword>
<name>A0ABQ7K6F9_9FUNG</name>
<dbReference type="InterPro" id="IPR039421">
    <property type="entry name" value="Type_1_exporter"/>
</dbReference>
<keyword evidence="12" id="KW-1185">Reference proteome</keyword>
<proteinExistence type="inferred from homology"/>
<dbReference type="CDD" id="cd03249">
    <property type="entry name" value="ABC_MTABC3_MDL1_MDL2"/>
    <property type="match status" value="2"/>
</dbReference>
<dbReference type="Gene3D" id="1.20.1560.10">
    <property type="entry name" value="ABC transporter type 1, transmembrane domain"/>
    <property type="match status" value="1"/>
</dbReference>
<evidence type="ECO:0000256" key="6">
    <source>
        <dbReference type="ARBA" id="ARBA00022989"/>
    </source>
</evidence>
<feature type="transmembrane region" description="Helical" evidence="8">
    <location>
        <begin position="239"/>
        <end position="258"/>
    </location>
</feature>
<dbReference type="PROSITE" id="PS50893">
    <property type="entry name" value="ABC_TRANSPORTER_2"/>
    <property type="match status" value="2"/>
</dbReference>
<feature type="domain" description="ABC transmembrane type-1" evidence="10">
    <location>
        <begin position="86"/>
        <end position="382"/>
    </location>
</feature>
<dbReference type="Gene3D" id="3.40.50.300">
    <property type="entry name" value="P-loop containing nucleotide triphosphate hydrolases"/>
    <property type="match status" value="2"/>
</dbReference>
<dbReference type="InterPro" id="IPR003593">
    <property type="entry name" value="AAA+_ATPase"/>
</dbReference>
<comment type="subcellular location">
    <subcellularLocation>
        <location evidence="1">Membrane</location>
        <topology evidence="1">Multi-pass membrane protein</topology>
    </subcellularLocation>
</comment>
<feature type="transmembrane region" description="Helical" evidence="8">
    <location>
        <begin position="917"/>
        <end position="942"/>
    </location>
</feature>
<evidence type="ECO:0000256" key="2">
    <source>
        <dbReference type="ARBA" id="ARBA00007577"/>
    </source>
</evidence>
<comment type="caution">
    <text evidence="11">The sequence shown here is derived from an EMBL/GenBank/DDBJ whole genome shotgun (WGS) entry which is preliminary data.</text>
</comment>
<dbReference type="CDD" id="cd18578">
    <property type="entry name" value="ABC_6TM_Pgp_ABCB1_D2_like"/>
    <property type="match status" value="1"/>
</dbReference>
<feature type="transmembrane region" description="Helical" evidence="8">
    <location>
        <begin position="215"/>
        <end position="233"/>
    </location>
</feature>
<dbReference type="CDD" id="cd18577">
    <property type="entry name" value="ABC_6TM_Pgp_ABCB1_D1_like"/>
    <property type="match status" value="1"/>
</dbReference>
<feature type="transmembrane region" description="Helical" evidence="8">
    <location>
        <begin position="995"/>
        <end position="1011"/>
    </location>
</feature>
<feature type="transmembrane region" description="Helical" evidence="8">
    <location>
        <begin position="892"/>
        <end position="911"/>
    </location>
</feature>
<dbReference type="SUPFAM" id="SSF90123">
    <property type="entry name" value="ABC transporter transmembrane region"/>
    <property type="match status" value="2"/>
</dbReference>
<evidence type="ECO:0000313" key="11">
    <source>
        <dbReference type="EMBL" id="KAG0292687.1"/>
    </source>
</evidence>
<feature type="transmembrane region" description="Helical" evidence="8">
    <location>
        <begin position="72"/>
        <end position="96"/>
    </location>
</feature>
<feature type="transmembrane region" description="Helical" evidence="8">
    <location>
        <begin position="317"/>
        <end position="341"/>
    </location>
</feature>
<dbReference type="InterPro" id="IPR003439">
    <property type="entry name" value="ABC_transporter-like_ATP-bd"/>
</dbReference>
<keyword evidence="4" id="KW-0547">Nucleotide-binding</keyword>
<dbReference type="InterPro" id="IPR027417">
    <property type="entry name" value="P-loop_NTPase"/>
</dbReference>
<dbReference type="InterPro" id="IPR036640">
    <property type="entry name" value="ABC1_TM_sf"/>
</dbReference>
<feature type="transmembrane region" description="Helical" evidence="8">
    <location>
        <begin position="137"/>
        <end position="162"/>
    </location>
</feature>
<evidence type="ECO:0000259" key="10">
    <source>
        <dbReference type="PROSITE" id="PS50929"/>
    </source>
</evidence>
<feature type="transmembrane region" description="Helical" evidence="8">
    <location>
        <begin position="815"/>
        <end position="839"/>
    </location>
</feature>
<dbReference type="Pfam" id="PF00005">
    <property type="entry name" value="ABC_tran"/>
    <property type="match status" value="2"/>
</dbReference>
<feature type="domain" description="ABC transmembrane type-1" evidence="10">
    <location>
        <begin position="771"/>
        <end position="1060"/>
    </location>
</feature>
<dbReference type="PROSITE" id="PS50929">
    <property type="entry name" value="ABC_TM1F"/>
    <property type="match status" value="2"/>
</dbReference>
<dbReference type="PROSITE" id="PS00211">
    <property type="entry name" value="ABC_TRANSPORTER_1"/>
    <property type="match status" value="2"/>
</dbReference>
<accession>A0ABQ7K6F9</accession>
<protein>
    <submittedName>
        <fullName evidence="11">Multidrug resistance protein 1</fullName>
    </submittedName>
</protein>
<organism evidence="11 12">
    <name type="scientific">Linnemannia gamsii</name>
    <dbReference type="NCBI Taxonomy" id="64522"/>
    <lineage>
        <taxon>Eukaryota</taxon>
        <taxon>Fungi</taxon>
        <taxon>Fungi incertae sedis</taxon>
        <taxon>Mucoromycota</taxon>
        <taxon>Mortierellomycotina</taxon>
        <taxon>Mortierellomycetes</taxon>
        <taxon>Mortierellales</taxon>
        <taxon>Mortierellaceae</taxon>
        <taxon>Linnemannia</taxon>
    </lineage>
</organism>
<keyword evidence="5" id="KW-0067">ATP-binding</keyword>
<feature type="transmembrane region" description="Helical" evidence="8">
    <location>
        <begin position="1031"/>
        <end position="1052"/>
    </location>
</feature>
<dbReference type="InterPro" id="IPR011527">
    <property type="entry name" value="ABC1_TM_dom"/>
</dbReference>
<evidence type="ECO:0000256" key="3">
    <source>
        <dbReference type="ARBA" id="ARBA00022692"/>
    </source>
</evidence>
<keyword evidence="7 8" id="KW-0472">Membrane</keyword>
<dbReference type="Proteomes" id="UP001194696">
    <property type="component" value="Unassembled WGS sequence"/>
</dbReference>